<dbReference type="Pfam" id="PF00400">
    <property type="entry name" value="WD40"/>
    <property type="match status" value="3"/>
</dbReference>
<dbReference type="SUPFAM" id="SSF50998">
    <property type="entry name" value="Quinoprotein alcohol dehydrogenase-like"/>
    <property type="match status" value="1"/>
</dbReference>
<evidence type="ECO:0000313" key="2">
    <source>
        <dbReference type="EMBL" id="PYH90786.1"/>
    </source>
</evidence>
<dbReference type="SMART" id="SM00320">
    <property type="entry name" value="WD40"/>
    <property type="match status" value="7"/>
</dbReference>
<dbReference type="InterPro" id="IPR011047">
    <property type="entry name" value="Quinoprotein_ADH-like_sf"/>
</dbReference>
<feature type="region of interest" description="Disordered" evidence="1">
    <location>
        <begin position="991"/>
        <end position="1015"/>
    </location>
</feature>
<sequence>MAANSSSARSKTAAPGSSLRITPSNSPILRPPTRSSLHKVPLHQANLSLQTVIGTTTTTPHGFSSHEQSRSFALCAGSTAVLAELDHDDRISQRFFKARPSATSINPVSSFYGQSTPPSTPDSRAKFSGSSRSPAQVNVFGSSPCNDAADTGSPRGWSSRERVKAVTCTAISPNGRFLAVGETGYSPRVLIFSTAKDASSEVPLSILTEHTFGLRGLAFSSDSQYLATLGDVNDGFLFLWSVNLKNGSAKLHSTNKCTTYVRDMCWMGQTLITVGVRHVKVWRLPETRPGSPRSRLTVEATSSSPNQAPKAFSGRNSLLGSLAESTFTCVASISDRESVLGTETGALCFLDDSEGSQKLYVVQHMEFGISSLAVDSYRSCIWIGGRGRQIQRLTFEKIRASLAPSSPTFSGRSSAEHTYKGPAVIGMGSLGSHLIAVDTTNAIDIYSSDNLGDDIDQTDAQTTISAHRDAVLGIRSLKPANELEADFFTWSRKGAVNFWNTRGKCQASRAIALDHPPGSDEEVSNELKVLRTTDDMEMFVSGDKFGVLRVLLGHSLKSVHEVRAHGGEIMDIALHVTPQSCLVASSGRDRMIQLFKRADDSLQLIQTMDDHVGAVAQLLFLDNGEKLVSCSADRTIHVRDRVSREINGTTVIAYLISKVITMKASPVSMTLSADDTDTLVVSTADRCIHQYDLTSGRQLASFRAIDTDGSDTVVMSSLTVTSQGPGQNLPKLLTGMSGTDKSIRVYDLDRGVLLAGDFGHTEGISDVCLLENNLDTPENQNERILISSGLDGLVMIWGISTLSQSSQEFTQKGDDDGPVKEMTVARPPLRKILSKHELAGFQRQENVAVTPTPARGHSPTFLRKFSKFSLSPAPKSGNTSPTTPSSTSNRRASPTSTARREKTHISPCPPSSKTTSTRKASSSRGESRRSSLDFRSRARNASKGDLGGLNTSTEQVCRQLKAYRKRLNGSTEHIHAQRELERELGLTLRVLTSRGNNSESAETETDSSGKENEKLPVVSISTNIIHTLHPIPSTQDIELKGPPEVSASLSSAEGEDDMQEVNE</sequence>
<feature type="region of interest" description="Disordered" evidence="1">
    <location>
        <begin position="807"/>
        <end position="826"/>
    </location>
</feature>
<reference evidence="2 3" key="1">
    <citation type="submission" date="2018-02" db="EMBL/GenBank/DDBJ databases">
        <title>The genomes of Aspergillus section Nigri reveals drivers in fungal speciation.</title>
        <authorList>
            <consortium name="DOE Joint Genome Institute"/>
            <person name="Vesth T.C."/>
            <person name="Nybo J."/>
            <person name="Theobald S."/>
            <person name="Brandl J."/>
            <person name="Frisvad J.C."/>
            <person name="Nielsen K.F."/>
            <person name="Lyhne E.K."/>
            <person name="Kogle M.E."/>
            <person name="Kuo A."/>
            <person name="Riley R."/>
            <person name="Clum A."/>
            <person name="Nolan M."/>
            <person name="Lipzen A."/>
            <person name="Salamov A."/>
            <person name="Henrissat B."/>
            <person name="Wiebenga A."/>
            <person name="De vries R.P."/>
            <person name="Grigoriev I.V."/>
            <person name="Mortensen U.H."/>
            <person name="Andersen M.R."/>
            <person name="Baker S.E."/>
        </authorList>
    </citation>
    <scope>NUCLEOTIDE SEQUENCE [LARGE SCALE GENOMIC DNA]</scope>
    <source>
        <strain evidence="2 3">CBS 707.79</strain>
    </source>
</reference>
<feature type="region of interest" description="Disordered" evidence="1">
    <location>
        <begin position="289"/>
        <end position="310"/>
    </location>
</feature>
<feature type="region of interest" description="Disordered" evidence="1">
    <location>
        <begin position="1029"/>
        <end position="1063"/>
    </location>
</feature>
<dbReference type="EMBL" id="KZ825968">
    <property type="protein sequence ID" value="PYH90786.1"/>
    <property type="molecule type" value="Genomic_DNA"/>
</dbReference>
<dbReference type="InterPro" id="IPR052779">
    <property type="entry name" value="WDR62"/>
</dbReference>
<feature type="compositionally biased region" description="Low complexity" evidence="1">
    <location>
        <begin position="911"/>
        <end position="924"/>
    </location>
</feature>
<dbReference type="SUPFAM" id="SSF50978">
    <property type="entry name" value="WD40 repeat-like"/>
    <property type="match status" value="1"/>
</dbReference>
<dbReference type="Proteomes" id="UP000247810">
    <property type="component" value="Unassembled WGS sequence"/>
</dbReference>
<dbReference type="InterPro" id="IPR001680">
    <property type="entry name" value="WD40_rpt"/>
</dbReference>
<feature type="compositionally biased region" description="Low complexity" evidence="1">
    <location>
        <begin position="878"/>
        <end position="897"/>
    </location>
</feature>
<evidence type="ECO:0000256" key="1">
    <source>
        <dbReference type="SAM" id="MobiDB-lite"/>
    </source>
</evidence>
<accession>A0A319CZW8</accession>
<evidence type="ECO:0000313" key="3">
    <source>
        <dbReference type="Proteomes" id="UP000247810"/>
    </source>
</evidence>
<feature type="compositionally biased region" description="Polar residues" evidence="1">
    <location>
        <begin position="128"/>
        <end position="145"/>
    </location>
</feature>
<proteinExistence type="predicted"/>
<dbReference type="OrthoDB" id="6252103at2759"/>
<dbReference type="PANTHER" id="PTHR45589">
    <property type="entry name" value="WD REPEAT DOMAIN 62, ISOFORM G"/>
    <property type="match status" value="1"/>
</dbReference>
<keyword evidence="3" id="KW-1185">Reference proteome</keyword>
<name>A0A319CZW8_9EURO</name>
<feature type="compositionally biased region" description="Polar residues" evidence="1">
    <location>
        <begin position="107"/>
        <end position="117"/>
    </location>
</feature>
<feature type="region of interest" description="Disordered" evidence="1">
    <location>
        <begin position="1"/>
        <end position="35"/>
    </location>
</feature>
<dbReference type="VEuPathDB" id="FungiDB:BO71DRAFT_67581"/>
<dbReference type="Gene3D" id="2.130.10.10">
    <property type="entry name" value="YVTN repeat-like/Quinoprotein amine dehydrogenase"/>
    <property type="match status" value="3"/>
</dbReference>
<protein>
    <submittedName>
        <fullName evidence="2">WD40 repeat-like protein</fullName>
    </submittedName>
</protein>
<dbReference type="STRING" id="1448320.A0A319CZW8"/>
<dbReference type="PANTHER" id="PTHR45589:SF1">
    <property type="entry name" value="WD REPEAT DOMAIN 62, ISOFORM G"/>
    <property type="match status" value="1"/>
</dbReference>
<organism evidence="2 3">
    <name type="scientific">Aspergillus ellipticus CBS 707.79</name>
    <dbReference type="NCBI Taxonomy" id="1448320"/>
    <lineage>
        <taxon>Eukaryota</taxon>
        <taxon>Fungi</taxon>
        <taxon>Dikarya</taxon>
        <taxon>Ascomycota</taxon>
        <taxon>Pezizomycotina</taxon>
        <taxon>Eurotiomycetes</taxon>
        <taxon>Eurotiomycetidae</taxon>
        <taxon>Eurotiales</taxon>
        <taxon>Aspergillaceae</taxon>
        <taxon>Aspergillus</taxon>
        <taxon>Aspergillus subgen. Circumdati</taxon>
    </lineage>
</organism>
<dbReference type="InterPro" id="IPR036322">
    <property type="entry name" value="WD40_repeat_dom_sf"/>
</dbReference>
<dbReference type="InterPro" id="IPR015943">
    <property type="entry name" value="WD40/YVTN_repeat-like_dom_sf"/>
</dbReference>
<feature type="region of interest" description="Disordered" evidence="1">
    <location>
        <begin position="107"/>
        <end position="157"/>
    </location>
</feature>
<feature type="compositionally biased region" description="Polar residues" evidence="1">
    <location>
        <begin position="1"/>
        <end position="10"/>
    </location>
</feature>
<dbReference type="AlphaFoldDB" id="A0A319CZW8"/>
<feature type="region of interest" description="Disordered" evidence="1">
    <location>
        <begin position="868"/>
        <end position="950"/>
    </location>
</feature>
<gene>
    <name evidence="2" type="ORF">BO71DRAFT_67581</name>
</gene>
<feature type="compositionally biased region" description="Acidic residues" evidence="1">
    <location>
        <begin position="1053"/>
        <end position="1063"/>
    </location>
</feature>
<feature type="compositionally biased region" description="Basic and acidic residues" evidence="1">
    <location>
        <begin position="925"/>
        <end position="936"/>
    </location>
</feature>